<dbReference type="PANTHER" id="PTHR30329">
    <property type="entry name" value="STATOR ELEMENT OF FLAGELLAR MOTOR COMPLEX"/>
    <property type="match status" value="1"/>
</dbReference>
<dbReference type="AlphaFoldDB" id="X1P2Q6"/>
<comment type="caution">
    <text evidence="9">The sequence shown here is derived from an EMBL/GenBank/DDBJ whole genome shotgun (WGS) entry which is preliminary data.</text>
</comment>
<feature type="transmembrane region" description="Helical" evidence="7">
    <location>
        <begin position="20"/>
        <end position="39"/>
    </location>
</feature>
<dbReference type="InterPro" id="IPR036737">
    <property type="entry name" value="OmpA-like_sf"/>
</dbReference>
<accession>X1P2Q6</accession>
<feature type="non-terminal residue" evidence="9">
    <location>
        <position position="213"/>
    </location>
</feature>
<dbReference type="CDD" id="cd07185">
    <property type="entry name" value="OmpA_C-like"/>
    <property type="match status" value="1"/>
</dbReference>
<dbReference type="Pfam" id="PF00691">
    <property type="entry name" value="OmpA"/>
    <property type="match status" value="1"/>
</dbReference>
<dbReference type="PROSITE" id="PS51123">
    <property type="entry name" value="OMPA_2"/>
    <property type="match status" value="1"/>
</dbReference>
<comment type="subcellular location">
    <subcellularLocation>
        <location evidence="1">Cell membrane</location>
        <topology evidence="1">Single-pass membrane protein</topology>
    </subcellularLocation>
</comment>
<evidence type="ECO:0000256" key="7">
    <source>
        <dbReference type="SAM" id="Phobius"/>
    </source>
</evidence>
<evidence type="ECO:0000256" key="1">
    <source>
        <dbReference type="ARBA" id="ARBA00004162"/>
    </source>
</evidence>
<dbReference type="GO" id="GO:0005886">
    <property type="term" value="C:plasma membrane"/>
    <property type="evidence" value="ECO:0007669"/>
    <property type="project" value="UniProtKB-SubCell"/>
</dbReference>
<feature type="domain" description="OmpA-like" evidence="8">
    <location>
        <begin position="96"/>
        <end position="213"/>
    </location>
</feature>
<gene>
    <name evidence="9" type="ORF">S06H3_49109</name>
</gene>
<name>X1P2Q6_9ZZZZ</name>
<keyword evidence="3" id="KW-1003">Cell membrane</keyword>
<evidence type="ECO:0000256" key="2">
    <source>
        <dbReference type="ARBA" id="ARBA00008914"/>
    </source>
</evidence>
<evidence type="ECO:0000259" key="8">
    <source>
        <dbReference type="PROSITE" id="PS51123"/>
    </source>
</evidence>
<evidence type="ECO:0000256" key="5">
    <source>
        <dbReference type="ARBA" id="ARBA00022989"/>
    </source>
</evidence>
<dbReference type="PANTHER" id="PTHR30329:SF21">
    <property type="entry name" value="LIPOPROTEIN YIAD-RELATED"/>
    <property type="match status" value="1"/>
</dbReference>
<sequence length="213" mass="24872">MVLRTEEKEMRRRGRSPIWLTIYSDLMTNLMLFFLMLFGTSRMATDVQKTIYKTIRTEFSRKEVIFVKKEEEAIKKMVDYVEERRLRGFATIKVSEQRVKIMLANPVLFDLGESELKPSAIPVLYQVAELLKDIPNAVLVEGHTDDRPVTGGDFRSNWELSAARAFGVIRYFIEEENIPPERLSAVGYGEYRPLYPNDTEENRAKNRRIEINI</sequence>
<keyword evidence="6 7" id="KW-0472">Membrane</keyword>
<evidence type="ECO:0000313" key="9">
    <source>
        <dbReference type="EMBL" id="GAI33325.1"/>
    </source>
</evidence>
<reference evidence="9" key="1">
    <citation type="journal article" date="2014" name="Front. Microbiol.">
        <title>High frequency of phylogenetically diverse reductive dehalogenase-homologous genes in deep subseafloor sedimentary metagenomes.</title>
        <authorList>
            <person name="Kawai M."/>
            <person name="Futagami T."/>
            <person name="Toyoda A."/>
            <person name="Takaki Y."/>
            <person name="Nishi S."/>
            <person name="Hori S."/>
            <person name="Arai W."/>
            <person name="Tsubouchi T."/>
            <person name="Morono Y."/>
            <person name="Uchiyama I."/>
            <person name="Ito T."/>
            <person name="Fujiyama A."/>
            <person name="Inagaki F."/>
            <person name="Takami H."/>
        </authorList>
    </citation>
    <scope>NUCLEOTIDE SEQUENCE</scope>
    <source>
        <strain evidence="9">Expedition CK06-06</strain>
    </source>
</reference>
<dbReference type="Pfam" id="PF13677">
    <property type="entry name" value="MotB_plug"/>
    <property type="match status" value="1"/>
</dbReference>
<evidence type="ECO:0000256" key="4">
    <source>
        <dbReference type="ARBA" id="ARBA00022692"/>
    </source>
</evidence>
<dbReference type="EMBL" id="BARV01030991">
    <property type="protein sequence ID" value="GAI33325.1"/>
    <property type="molecule type" value="Genomic_DNA"/>
</dbReference>
<comment type="similarity">
    <text evidence="2">Belongs to the MotB family.</text>
</comment>
<keyword evidence="4 7" id="KW-0812">Transmembrane</keyword>
<keyword evidence="5 7" id="KW-1133">Transmembrane helix</keyword>
<dbReference type="Gene3D" id="3.30.1330.60">
    <property type="entry name" value="OmpA-like domain"/>
    <property type="match status" value="1"/>
</dbReference>
<dbReference type="InterPro" id="IPR050330">
    <property type="entry name" value="Bact_OuterMem_StrucFunc"/>
</dbReference>
<organism evidence="9">
    <name type="scientific">marine sediment metagenome</name>
    <dbReference type="NCBI Taxonomy" id="412755"/>
    <lineage>
        <taxon>unclassified sequences</taxon>
        <taxon>metagenomes</taxon>
        <taxon>ecological metagenomes</taxon>
    </lineage>
</organism>
<dbReference type="InterPro" id="IPR025713">
    <property type="entry name" value="MotB-like_N_dom"/>
</dbReference>
<protein>
    <recommendedName>
        <fullName evidence="8">OmpA-like domain-containing protein</fullName>
    </recommendedName>
</protein>
<evidence type="ECO:0000256" key="3">
    <source>
        <dbReference type="ARBA" id="ARBA00022475"/>
    </source>
</evidence>
<dbReference type="InterPro" id="IPR006665">
    <property type="entry name" value="OmpA-like"/>
</dbReference>
<proteinExistence type="inferred from homology"/>
<evidence type="ECO:0000256" key="6">
    <source>
        <dbReference type="ARBA" id="ARBA00023136"/>
    </source>
</evidence>
<dbReference type="SUPFAM" id="SSF103088">
    <property type="entry name" value="OmpA-like"/>
    <property type="match status" value="1"/>
</dbReference>